<proteinExistence type="predicted"/>
<reference evidence="1 2" key="1">
    <citation type="submission" date="2020-03" db="EMBL/GenBank/DDBJ databases">
        <title>Leucobacter sp. nov., isolated from beetles.</title>
        <authorList>
            <person name="Hyun D.-W."/>
            <person name="Bae J.-W."/>
        </authorList>
    </citation>
    <scope>NUCLEOTIDE SEQUENCE [LARGE SCALE GENOMIC DNA]</scope>
    <source>
        <strain evidence="1 2">HDW9C</strain>
    </source>
</reference>
<evidence type="ECO:0000313" key="1">
    <source>
        <dbReference type="EMBL" id="QIK64461.1"/>
    </source>
</evidence>
<sequence>MTITDDELDAQLRALARPTPGIDPAAALSLTREATDFTGKRRRCGKWLIPTGLLAAGLLAIPTTAVATRIFEAQTGEFSAETTESEAGNEWVYTGSPDYEEYLVSIAPRHLPTPAGFSWEAEAAAFTTWHQNSYVEDATLICDFENTLWQAWIAEWIKADREGDDKAREIAMDVLREAPSWPNIASSDGGGIRYAMWAFVARMNVADPGARSIAAQALAERETGYISRADRLIELQISDSPPAAELLAARGPAFHSLLAAWDHRDRQNLITEILADSSSFSTHNDTSAGSPYWDDYGRALIEIATAAGVPDPAAAVGRSRLGPNIWKGEVVWNGDLATDGDAE</sequence>
<gene>
    <name evidence="1" type="ORF">G7068_15525</name>
</gene>
<dbReference type="Proteomes" id="UP000502677">
    <property type="component" value="Chromosome"/>
</dbReference>
<dbReference type="EMBL" id="CP049863">
    <property type="protein sequence ID" value="QIK64461.1"/>
    <property type="molecule type" value="Genomic_DNA"/>
</dbReference>
<dbReference type="RefSeq" id="WP_166292793.1">
    <property type="nucleotide sequence ID" value="NZ_CP049863.1"/>
</dbReference>
<organism evidence="1 2">
    <name type="scientific">Leucobacter viscericola</name>
    <dbReference type="NCBI Taxonomy" id="2714935"/>
    <lineage>
        <taxon>Bacteria</taxon>
        <taxon>Bacillati</taxon>
        <taxon>Actinomycetota</taxon>
        <taxon>Actinomycetes</taxon>
        <taxon>Micrococcales</taxon>
        <taxon>Microbacteriaceae</taxon>
        <taxon>Leucobacter</taxon>
    </lineage>
</organism>
<protein>
    <submittedName>
        <fullName evidence="1">Uncharacterized protein</fullName>
    </submittedName>
</protein>
<evidence type="ECO:0000313" key="2">
    <source>
        <dbReference type="Proteomes" id="UP000502677"/>
    </source>
</evidence>
<keyword evidence="2" id="KW-1185">Reference proteome</keyword>
<dbReference type="KEGG" id="lvi:G7068_15525"/>
<dbReference type="AlphaFoldDB" id="A0A6G7XJB5"/>
<name>A0A6G7XJB5_9MICO</name>
<accession>A0A6G7XJB5</accession>